<comment type="similarity">
    <text evidence="12">Belongs to the TonB-dependent receptor family.</text>
</comment>
<evidence type="ECO:0000256" key="8">
    <source>
        <dbReference type="ARBA" id="ARBA00023077"/>
    </source>
</evidence>
<keyword evidence="4" id="KW-0406">Ion transport</keyword>
<dbReference type="PANTHER" id="PTHR30069">
    <property type="entry name" value="TONB-DEPENDENT OUTER MEMBRANE RECEPTOR"/>
    <property type="match status" value="1"/>
</dbReference>
<comment type="caution">
    <text evidence="15">The sequence shown here is derived from an EMBL/GenBank/DDBJ whole genome shotgun (WGS) entry which is preliminary data.</text>
</comment>
<reference evidence="15 16" key="1">
    <citation type="submission" date="2020-03" db="EMBL/GenBank/DDBJ databases">
        <title>Genomic Encyclopedia of Type Strains, Phase III (KMG-III): the genomes of soil and plant-associated and newly described type strains.</title>
        <authorList>
            <person name="Whitman W."/>
        </authorList>
    </citation>
    <scope>NUCLEOTIDE SEQUENCE [LARGE SCALE GENOMIC DNA]</scope>
    <source>
        <strain evidence="15 16">CECT 8804</strain>
    </source>
</reference>
<keyword evidence="9 12" id="KW-0472">Membrane</keyword>
<feature type="chain" id="PRO_5045263917" evidence="13">
    <location>
        <begin position="24"/>
        <end position="846"/>
    </location>
</feature>
<dbReference type="RefSeq" id="WP_208408653.1">
    <property type="nucleotide sequence ID" value="NZ_JAAOZC010000004.1"/>
</dbReference>
<proteinExistence type="inferred from homology"/>
<dbReference type="PANTHER" id="PTHR30069:SF29">
    <property type="entry name" value="HEMOGLOBIN AND HEMOGLOBIN-HAPTOGLOBIN-BINDING PROTEIN 1-RELATED"/>
    <property type="match status" value="1"/>
</dbReference>
<evidence type="ECO:0000256" key="3">
    <source>
        <dbReference type="ARBA" id="ARBA00022452"/>
    </source>
</evidence>
<evidence type="ECO:0000256" key="5">
    <source>
        <dbReference type="ARBA" id="ARBA00022692"/>
    </source>
</evidence>
<dbReference type="Gene3D" id="2.170.130.10">
    <property type="entry name" value="TonB-dependent receptor, plug domain"/>
    <property type="match status" value="1"/>
</dbReference>
<dbReference type="InterPro" id="IPR039426">
    <property type="entry name" value="TonB-dep_rcpt-like"/>
</dbReference>
<sequence length="846" mass="90985">MRNIGWATTVSVVAIAAAQPAWAQLRDFDVPAQPAVTAIPAFARQAGVQIVAPAAKLAGRRTGAVKGRMDVDVALGQLLTGTGLSIGARDDRTISLKAVEADSATGPNDGTRDREIVVVAQAIRVSPSNLPLDVIQPTSVIDKDFIRNNIIPLASFDDIVKFAPSVWAQSPNGPGLGKNEGLSLRGFQDQSGQINMTYDGIPFGDSSDLHHTSSALFIAHDLRDAEIDRGPGTASQIGNATFGGTIGFRSKDPGDEFTVNPYGTYGSFNTRAIGGELDSGEIKSHGASLGKFYVDFQQEESDGYLTHSHEKRTNAAGKYVVDLSPIATLTINANWNHAFEYTTQGNTLANINKYGLNYGLGDNPAGQNFYRYQPSDYYSDFEYVRLKITPGGGWTIDATGYTTSFTHNSSKTTDPTDPNPANASVKYIDLASGNAKTGTIKGDIGGTTTFAHFRTAGGVLRVSDDIVGLGTLRFGLWGEHTDDKRTSYSAVFYQAGTPVGGRFGVPLNAGIDPSTGKNSPLAYLYSDYITTLQPYLELAWKPLDGLTVTPGVRYTSFDRSVDAYFQKGIKGPQKTDKTYTDWQPSIAANYKITESWTAYAQIAKGFLAPPYSTLQIKGEIPDIKPEQTINYQIGTAGHFGKLVASLDAYVIDFKNFLNTVNVDEGGTLGILSVPVNAGGAVYKGVELEAQYVVGHGWSLYGNATYNEARYKGTHVWIAEAPRWTAAAGILYDQHKGPYASFIGKFIGPRWGAGGDISASTDASGGIVFQNLPGYHFASYGTFDLAAGWHLNKLLDMKKDVTLSVKVSNLFNHRAPYDTAGTSKDTKEILYWTIPGRSVFANLSVSL</sequence>
<evidence type="ECO:0000256" key="10">
    <source>
        <dbReference type="ARBA" id="ARBA00023170"/>
    </source>
</evidence>
<dbReference type="Gene3D" id="2.40.170.20">
    <property type="entry name" value="TonB-dependent receptor, beta-barrel domain"/>
    <property type="match status" value="1"/>
</dbReference>
<keyword evidence="2 12" id="KW-0813">Transport</keyword>
<dbReference type="CDD" id="cd01347">
    <property type="entry name" value="ligand_gated_channel"/>
    <property type="match status" value="1"/>
</dbReference>
<dbReference type="InterPro" id="IPR000531">
    <property type="entry name" value="Beta-barrel_TonB"/>
</dbReference>
<keyword evidence="10 15" id="KW-0675">Receptor</keyword>
<dbReference type="SUPFAM" id="SSF56935">
    <property type="entry name" value="Porins"/>
    <property type="match status" value="1"/>
</dbReference>
<dbReference type="InterPro" id="IPR037066">
    <property type="entry name" value="Plug_dom_sf"/>
</dbReference>
<protein>
    <submittedName>
        <fullName evidence="15">Iron complex outermembrane receptor protein</fullName>
    </submittedName>
</protein>
<evidence type="ECO:0000256" key="9">
    <source>
        <dbReference type="ARBA" id="ARBA00023136"/>
    </source>
</evidence>
<dbReference type="InterPro" id="IPR011662">
    <property type="entry name" value="Secretin/TonB_short_N"/>
</dbReference>
<evidence type="ECO:0000259" key="14">
    <source>
        <dbReference type="SMART" id="SM00965"/>
    </source>
</evidence>
<evidence type="ECO:0000256" key="6">
    <source>
        <dbReference type="ARBA" id="ARBA00022729"/>
    </source>
</evidence>
<dbReference type="EMBL" id="JAAOZC010000004">
    <property type="protein sequence ID" value="NIJ08479.1"/>
    <property type="molecule type" value="Genomic_DNA"/>
</dbReference>
<keyword evidence="3 12" id="KW-1134">Transmembrane beta strand</keyword>
<evidence type="ECO:0000256" key="2">
    <source>
        <dbReference type="ARBA" id="ARBA00022448"/>
    </source>
</evidence>
<dbReference type="Gene3D" id="3.55.50.30">
    <property type="match status" value="1"/>
</dbReference>
<keyword evidence="6 13" id="KW-0732">Signal</keyword>
<organism evidence="15 16">
    <name type="scientific">Sphingomonas vulcanisoli</name>
    <dbReference type="NCBI Taxonomy" id="1658060"/>
    <lineage>
        <taxon>Bacteria</taxon>
        <taxon>Pseudomonadati</taxon>
        <taxon>Pseudomonadota</taxon>
        <taxon>Alphaproteobacteria</taxon>
        <taxon>Sphingomonadales</taxon>
        <taxon>Sphingomonadaceae</taxon>
        <taxon>Sphingomonas</taxon>
    </lineage>
</organism>
<dbReference type="Proteomes" id="UP000727456">
    <property type="component" value="Unassembled WGS sequence"/>
</dbReference>
<accession>A0ABX0TWD0</accession>
<evidence type="ECO:0000256" key="12">
    <source>
        <dbReference type="PROSITE-ProRule" id="PRU01360"/>
    </source>
</evidence>
<feature type="signal peptide" evidence="13">
    <location>
        <begin position="1"/>
        <end position="23"/>
    </location>
</feature>
<keyword evidence="4" id="KW-0410">Iron transport</keyword>
<gene>
    <name evidence="15" type="ORF">FHS31_002096</name>
</gene>
<comment type="subcellular location">
    <subcellularLocation>
        <location evidence="1 12">Cell outer membrane</location>
        <topology evidence="1 12">Multi-pass membrane protein</topology>
    </subcellularLocation>
</comment>
<dbReference type="Pfam" id="PF00593">
    <property type="entry name" value="TonB_dep_Rec_b-barrel"/>
    <property type="match status" value="1"/>
</dbReference>
<dbReference type="PROSITE" id="PS52016">
    <property type="entry name" value="TONB_DEPENDENT_REC_3"/>
    <property type="match status" value="1"/>
</dbReference>
<keyword evidence="8" id="KW-0798">TonB box</keyword>
<evidence type="ECO:0000256" key="11">
    <source>
        <dbReference type="ARBA" id="ARBA00023237"/>
    </source>
</evidence>
<evidence type="ECO:0000256" key="7">
    <source>
        <dbReference type="ARBA" id="ARBA00023004"/>
    </source>
</evidence>
<dbReference type="InterPro" id="IPR036942">
    <property type="entry name" value="Beta-barrel_TonB_sf"/>
</dbReference>
<evidence type="ECO:0000256" key="4">
    <source>
        <dbReference type="ARBA" id="ARBA00022496"/>
    </source>
</evidence>
<keyword evidence="16" id="KW-1185">Reference proteome</keyword>
<evidence type="ECO:0000256" key="13">
    <source>
        <dbReference type="SAM" id="SignalP"/>
    </source>
</evidence>
<name>A0ABX0TWD0_9SPHN</name>
<feature type="domain" description="Secretin/TonB short N-terminal" evidence="14">
    <location>
        <begin position="48"/>
        <end position="99"/>
    </location>
</feature>
<keyword evidence="11 12" id="KW-0998">Cell outer membrane</keyword>
<dbReference type="SMART" id="SM00965">
    <property type="entry name" value="STN"/>
    <property type="match status" value="1"/>
</dbReference>
<evidence type="ECO:0000313" key="16">
    <source>
        <dbReference type="Proteomes" id="UP000727456"/>
    </source>
</evidence>
<evidence type="ECO:0000313" key="15">
    <source>
        <dbReference type="EMBL" id="NIJ08479.1"/>
    </source>
</evidence>
<keyword evidence="7" id="KW-0408">Iron</keyword>
<keyword evidence="5 12" id="KW-0812">Transmembrane</keyword>
<evidence type="ECO:0000256" key="1">
    <source>
        <dbReference type="ARBA" id="ARBA00004571"/>
    </source>
</evidence>